<sequence>MGQSYSTRRTASTGHTGKRSPSQEKHTSGNSTTPLAARAHELDTDRSTVTELDDKHTSYGGTTANRSRANTMSFGSTLANDTTLSLDVTELEGHADVSRPPPPPRLRHLSELIDPAELPIDAHVRSPSGNLLAPEQFLVHPERPLSIRERQEEIRDKIRSASRLGLRVDGPGEEVSPPPPAKKV</sequence>
<dbReference type="EMBL" id="JAVRRL010000001">
    <property type="protein sequence ID" value="KAK5118932.1"/>
    <property type="molecule type" value="Genomic_DNA"/>
</dbReference>
<dbReference type="Proteomes" id="UP001310890">
    <property type="component" value="Unassembled WGS sequence"/>
</dbReference>
<feature type="region of interest" description="Disordered" evidence="1">
    <location>
        <begin position="1"/>
        <end position="76"/>
    </location>
</feature>
<reference evidence="2" key="1">
    <citation type="submission" date="2023-08" db="EMBL/GenBank/DDBJ databases">
        <title>Black Yeasts Isolated from many extreme environments.</title>
        <authorList>
            <person name="Coleine C."/>
            <person name="Stajich J.E."/>
            <person name="Selbmann L."/>
        </authorList>
    </citation>
    <scope>NUCLEOTIDE SEQUENCE</scope>
    <source>
        <strain evidence="2">CCFEE 5401</strain>
    </source>
</reference>
<feature type="region of interest" description="Disordered" evidence="1">
    <location>
        <begin position="161"/>
        <end position="184"/>
    </location>
</feature>
<evidence type="ECO:0000313" key="2">
    <source>
        <dbReference type="EMBL" id="KAK5118932.1"/>
    </source>
</evidence>
<organism evidence="2 3">
    <name type="scientific">Meristemomyces frigidus</name>
    <dbReference type="NCBI Taxonomy" id="1508187"/>
    <lineage>
        <taxon>Eukaryota</taxon>
        <taxon>Fungi</taxon>
        <taxon>Dikarya</taxon>
        <taxon>Ascomycota</taxon>
        <taxon>Pezizomycotina</taxon>
        <taxon>Dothideomycetes</taxon>
        <taxon>Dothideomycetidae</taxon>
        <taxon>Mycosphaerellales</taxon>
        <taxon>Teratosphaeriaceae</taxon>
        <taxon>Meristemomyces</taxon>
    </lineage>
</organism>
<comment type="caution">
    <text evidence="2">The sequence shown here is derived from an EMBL/GenBank/DDBJ whole genome shotgun (WGS) entry which is preliminary data.</text>
</comment>
<dbReference type="AlphaFoldDB" id="A0AAN7YNP6"/>
<proteinExistence type="predicted"/>
<name>A0AAN7YNP6_9PEZI</name>
<feature type="compositionally biased region" description="Polar residues" evidence="1">
    <location>
        <begin position="59"/>
        <end position="76"/>
    </location>
</feature>
<protein>
    <submittedName>
        <fullName evidence="2">Uncharacterized protein</fullName>
    </submittedName>
</protein>
<feature type="compositionally biased region" description="Basic and acidic residues" evidence="1">
    <location>
        <begin position="38"/>
        <end position="57"/>
    </location>
</feature>
<evidence type="ECO:0000313" key="3">
    <source>
        <dbReference type="Proteomes" id="UP001310890"/>
    </source>
</evidence>
<gene>
    <name evidence="2" type="ORF">LTR62_000143</name>
</gene>
<accession>A0AAN7YNP6</accession>
<feature type="compositionally biased region" description="Polar residues" evidence="1">
    <location>
        <begin position="1"/>
        <end position="15"/>
    </location>
</feature>
<evidence type="ECO:0000256" key="1">
    <source>
        <dbReference type="SAM" id="MobiDB-lite"/>
    </source>
</evidence>